<feature type="binding site" evidence="11">
    <location>
        <position position="155"/>
    </location>
    <ligand>
        <name>NAD(+)</name>
        <dbReference type="ChEBI" id="CHEBI:57540"/>
    </ligand>
</feature>
<dbReference type="NCBIfam" id="TIGR03026">
    <property type="entry name" value="NDP-sugDHase"/>
    <property type="match status" value="1"/>
</dbReference>
<feature type="binding site" evidence="10">
    <location>
        <position position="266"/>
    </location>
    <ligand>
        <name>substrate</name>
    </ligand>
</feature>
<keyword evidence="15" id="KW-1185">Reference proteome</keyword>
<proteinExistence type="inferred from homology"/>
<evidence type="ECO:0000256" key="9">
    <source>
        <dbReference type="PIRSR" id="PIRSR500134-1"/>
    </source>
</evidence>
<dbReference type="PANTHER" id="PTHR43750:SF3">
    <property type="entry name" value="UDP-GLUCOSE 6-DEHYDROGENASE TUAD"/>
    <property type="match status" value="1"/>
</dbReference>
<feature type="binding site" evidence="10">
    <location>
        <begin position="152"/>
        <end position="155"/>
    </location>
    <ligand>
        <name>substrate</name>
    </ligand>
</feature>
<dbReference type="Gene3D" id="3.40.50.720">
    <property type="entry name" value="NAD(P)-binding Rossmann-like Domain"/>
    <property type="match status" value="2"/>
</dbReference>
<dbReference type="InterPro" id="IPR008927">
    <property type="entry name" value="6-PGluconate_DH-like_C_sf"/>
</dbReference>
<evidence type="ECO:0000256" key="8">
    <source>
        <dbReference type="PIRNR" id="PIRNR000124"/>
    </source>
</evidence>
<dbReference type="UniPathway" id="UPA00038">
    <property type="reaction ID" value="UER00491"/>
</dbReference>
<accession>A0A839UYQ7</accession>
<feature type="domain" description="UDP-glucose/GDP-mannose dehydrogenase C-terminal" evidence="12">
    <location>
        <begin position="323"/>
        <end position="425"/>
    </location>
</feature>
<dbReference type="Gene3D" id="1.20.5.100">
    <property type="entry name" value="Cytochrome c1, transmembrane anchor, C-terminal"/>
    <property type="match status" value="1"/>
</dbReference>
<protein>
    <recommendedName>
        <fullName evidence="4 8">UDP-glucose 6-dehydrogenase</fullName>
        <ecNumber evidence="3 8">1.1.1.22</ecNumber>
    </recommendedName>
</protein>
<feature type="binding site" evidence="11">
    <location>
        <position position="272"/>
    </location>
    <ligand>
        <name>NAD(+)</name>
        <dbReference type="ChEBI" id="CHEBI:57540"/>
    </ligand>
</feature>
<evidence type="ECO:0000256" key="5">
    <source>
        <dbReference type="ARBA" id="ARBA00023002"/>
    </source>
</evidence>
<dbReference type="EMBL" id="JABXXQ010000301">
    <property type="protein sequence ID" value="NVN31162.1"/>
    <property type="molecule type" value="Genomic_DNA"/>
</dbReference>
<dbReference type="Proteomes" id="UP000565205">
    <property type="component" value="Unassembled WGS sequence"/>
</dbReference>
<dbReference type="EC" id="1.1.1.22" evidence="3 8"/>
<dbReference type="SMART" id="SM00984">
    <property type="entry name" value="UDPG_MGDP_dh_C"/>
    <property type="match status" value="1"/>
</dbReference>
<feature type="binding site" evidence="11">
    <location>
        <position position="122"/>
    </location>
    <ligand>
        <name>NAD(+)</name>
        <dbReference type="ChEBI" id="CHEBI:57540"/>
    </ligand>
</feature>
<comment type="caution">
    <text evidence="13">The sequence shown here is derived from an EMBL/GenBank/DDBJ whole genome shotgun (WGS) entry which is preliminary data.</text>
</comment>
<feature type="active site" description="Nucleophile" evidence="9">
    <location>
        <position position="269"/>
    </location>
</feature>
<dbReference type="Pfam" id="PF00984">
    <property type="entry name" value="UDPG_MGDP_dh"/>
    <property type="match status" value="1"/>
</dbReference>
<dbReference type="InterPro" id="IPR017476">
    <property type="entry name" value="UDP-Glc/GDP-Man"/>
</dbReference>
<dbReference type="RefSeq" id="WP_176625260.1">
    <property type="nucleotide sequence ID" value="NZ_JABXXQ010000301.1"/>
</dbReference>
<dbReference type="InterPro" id="IPR036220">
    <property type="entry name" value="UDP-Glc/GDP-Man_DH_C_sf"/>
</dbReference>
<evidence type="ECO:0000256" key="1">
    <source>
        <dbReference type="ARBA" id="ARBA00004701"/>
    </source>
</evidence>
<dbReference type="InterPro" id="IPR014027">
    <property type="entry name" value="UDP-Glc/GDP-Man_DH_C"/>
</dbReference>
<evidence type="ECO:0000256" key="3">
    <source>
        <dbReference type="ARBA" id="ARBA00012954"/>
    </source>
</evidence>
<dbReference type="SUPFAM" id="SSF48179">
    <property type="entry name" value="6-phosphogluconate dehydrogenase C-terminal domain-like"/>
    <property type="match status" value="1"/>
</dbReference>
<evidence type="ECO:0000313" key="15">
    <source>
        <dbReference type="Proteomes" id="UP000557688"/>
    </source>
</evidence>
<evidence type="ECO:0000256" key="11">
    <source>
        <dbReference type="PIRSR" id="PIRSR500134-3"/>
    </source>
</evidence>
<feature type="binding site" evidence="11">
    <location>
        <position position="86"/>
    </location>
    <ligand>
        <name>NAD(+)</name>
        <dbReference type="ChEBI" id="CHEBI:57540"/>
    </ligand>
</feature>
<organism evidence="13 15">
    <name type="scientific">Endobacter medicaginis</name>
    <dbReference type="NCBI Taxonomy" id="1181271"/>
    <lineage>
        <taxon>Bacteria</taxon>
        <taxon>Pseudomonadati</taxon>
        <taxon>Pseudomonadota</taxon>
        <taxon>Alphaproteobacteria</taxon>
        <taxon>Acetobacterales</taxon>
        <taxon>Acetobacteraceae</taxon>
        <taxon>Endobacter</taxon>
    </lineage>
</organism>
<comment type="catalytic activity">
    <reaction evidence="7 8">
        <text>UDP-alpha-D-glucose + 2 NAD(+) + H2O = UDP-alpha-D-glucuronate + 2 NADH + 3 H(+)</text>
        <dbReference type="Rhea" id="RHEA:23596"/>
        <dbReference type="ChEBI" id="CHEBI:15377"/>
        <dbReference type="ChEBI" id="CHEBI:15378"/>
        <dbReference type="ChEBI" id="CHEBI:57540"/>
        <dbReference type="ChEBI" id="CHEBI:57945"/>
        <dbReference type="ChEBI" id="CHEBI:58052"/>
        <dbReference type="ChEBI" id="CHEBI:58885"/>
        <dbReference type="EC" id="1.1.1.22"/>
    </reaction>
</comment>
<dbReference type="Proteomes" id="UP000557688">
    <property type="component" value="Unassembled WGS sequence"/>
</dbReference>
<feature type="binding site" evidence="10">
    <location>
        <position position="213"/>
    </location>
    <ligand>
        <name>substrate</name>
    </ligand>
</feature>
<evidence type="ECO:0000256" key="2">
    <source>
        <dbReference type="ARBA" id="ARBA00006601"/>
    </source>
</evidence>
<dbReference type="PIRSF" id="PIRSF500134">
    <property type="entry name" value="UDPglc_DH_bac"/>
    <property type="match status" value="1"/>
</dbReference>
<dbReference type="InterPro" id="IPR028357">
    <property type="entry name" value="UDPglc_DH_bac"/>
</dbReference>
<dbReference type="PIRSF" id="PIRSF000124">
    <property type="entry name" value="UDPglc_GDPman_dh"/>
    <property type="match status" value="1"/>
</dbReference>
<dbReference type="GO" id="GO:0000271">
    <property type="term" value="P:polysaccharide biosynthetic process"/>
    <property type="evidence" value="ECO:0007669"/>
    <property type="project" value="InterPro"/>
</dbReference>
<name>A0A839UYQ7_9PROT</name>
<reference evidence="13 15" key="2">
    <citation type="submission" date="2020-08" db="EMBL/GenBank/DDBJ databases">
        <title>Genomic Encyclopedia of Type Strains, Phase III (KMG-III): the genomes of soil and plant-associated and newly described type strains.</title>
        <authorList>
            <person name="Whitman W."/>
        </authorList>
    </citation>
    <scope>NUCLEOTIDE SEQUENCE [LARGE SCALE GENOMIC DNA]</scope>
    <source>
        <strain evidence="13 15">CECT 8088</strain>
    </source>
</reference>
<feature type="binding site" evidence="10">
    <location>
        <begin position="258"/>
        <end position="262"/>
    </location>
    <ligand>
        <name>substrate</name>
    </ligand>
</feature>
<dbReference type="EMBL" id="JACHXV010000001">
    <property type="protein sequence ID" value="MBB3172441.1"/>
    <property type="molecule type" value="Genomic_DNA"/>
</dbReference>
<evidence type="ECO:0000259" key="12">
    <source>
        <dbReference type="SMART" id="SM00984"/>
    </source>
</evidence>
<dbReference type="SUPFAM" id="SSF52413">
    <property type="entry name" value="UDP-glucose/GDP-mannose dehydrogenase C-terminal domain"/>
    <property type="match status" value="1"/>
</dbReference>
<dbReference type="InterPro" id="IPR036291">
    <property type="entry name" value="NAD(P)-bd_dom_sf"/>
</dbReference>
<sequence>MRIAMIGGGYVGLVSAACFAEFGTEVRVVETHPGRLAALREGRIPIYEPGLDRLVADNTTAGRLSFGDDIAHAVDGAEAVFIAVGTPTRRGDGHADLTYVHEAADQVARALTAHAVVVTKSTVPVGTGRKVAEILRRTRPDLDFDVASNPEFLREGSAIGDFMRPDRVVIGIDTDAPGGGERAREILHRLYRPLYLIEAPILFTSLESAELIKYASNAFLAMKVTFINEMADLCERVGADVHEIARGMGLDNRIGRKFLHAGPGFGGSCFPKDTRALVAIAEEAGAPSRLIETTIAVNEARKEAMAGRLIEACGGSVAGLTVGVLGLTFKPETDDMRDASSIPILHRLAEAGAILRAYDPAGMEAARPLLPEGVIYCTDGLDAARGADALLVLTEWNEFRAIPPVKLRDLMAGVVVVDLRNVFDPAAMAAAGMRYRGIGR</sequence>
<dbReference type="PRINTS" id="PR00411">
    <property type="entry name" value="PNDRDTASEI"/>
</dbReference>
<dbReference type="InterPro" id="IPR001732">
    <property type="entry name" value="UDP-Glc/GDP-Man_DH_N"/>
</dbReference>
<dbReference type="GO" id="GO:0003979">
    <property type="term" value="F:UDP-glucose 6-dehydrogenase activity"/>
    <property type="evidence" value="ECO:0007669"/>
    <property type="project" value="UniProtKB-EC"/>
</dbReference>
<evidence type="ECO:0000256" key="4">
    <source>
        <dbReference type="ARBA" id="ARBA00015132"/>
    </source>
</evidence>
<comment type="pathway">
    <text evidence="1">Nucleotide-sugar biosynthesis; UDP-alpha-D-glucuronate biosynthesis; UDP-alpha-D-glucuronate from UDP-alpha-D-glucose: step 1/1.</text>
</comment>
<feature type="binding site" evidence="11">
    <location>
        <position position="337"/>
    </location>
    <ligand>
        <name>NAD(+)</name>
        <dbReference type="ChEBI" id="CHEBI:57540"/>
    </ligand>
</feature>
<comment type="similarity">
    <text evidence="2 8">Belongs to the UDP-glucose/GDP-mannose dehydrogenase family.</text>
</comment>
<dbReference type="PANTHER" id="PTHR43750">
    <property type="entry name" value="UDP-GLUCOSE 6-DEHYDROGENASE TUAD"/>
    <property type="match status" value="1"/>
</dbReference>
<dbReference type="AlphaFoldDB" id="A0A839UYQ7"/>
<keyword evidence="5 8" id="KW-0560">Oxidoreductase</keyword>
<evidence type="ECO:0000256" key="7">
    <source>
        <dbReference type="ARBA" id="ARBA00047473"/>
    </source>
</evidence>
<dbReference type="GO" id="GO:0051287">
    <property type="term" value="F:NAD binding"/>
    <property type="evidence" value="ECO:0007669"/>
    <property type="project" value="InterPro"/>
</dbReference>
<dbReference type="SUPFAM" id="SSF51735">
    <property type="entry name" value="NAD(P)-binding Rossmann-fold domains"/>
    <property type="match status" value="1"/>
</dbReference>
<feature type="binding site" evidence="10">
    <location>
        <position position="330"/>
    </location>
    <ligand>
        <name>substrate</name>
    </ligand>
</feature>
<dbReference type="PROSITE" id="PS51257">
    <property type="entry name" value="PROKAR_LIPOPROTEIN"/>
    <property type="match status" value="1"/>
</dbReference>
<evidence type="ECO:0000313" key="13">
    <source>
        <dbReference type="EMBL" id="MBB3172441.1"/>
    </source>
</evidence>
<evidence type="ECO:0000256" key="10">
    <source>
        <dbReference type="PIRSR" id="PIRSR500134-2"/>
    </source>
</evidence>
<keyword evidence="6 8" id="KW-0520">NAD</keyword>
<dbReference type="InterPro" id="IPR014026">
    <property type="entry name" value="UDP-Glc/GDP-Man_DH_dimer"/>
</dbReference>
<dbReference type="Pfam" id="PF03721">
    <property type="entry name" value="UDPG_MGDP_dh_N"/>
    <property type="match status" value="1"/>
</dbReference>
<evidence type="ECO:0000313" key="16">
    <source>
        <dbReference type="Proteomes" id="UP000565205"/>
    </source>
</evidence>
<evidence type="ECO:0000313" key="14">
    <source>
        <dbReference type="EMBL" id="NVN31162.1"/>
    </source>
</evidence>
<dbReference type="GO" id="GO:0006065">
    <property type="term" value="P:UDP-glucuronate biosynthetic process"/>
    <property type="evidence" value="ECO:0007669"/>
    <property type="project" value="UniProtKB-UniPathway"/>
</dbReference>
<dbReference type="Pfam" id="PF03720">
    <property type="entry name" value="UDPG_MGDP_dh_C"/>
    <property type="match status" value="1"/>
</dbReference>
<gene>
    <name evidence="13" type="ORF">FHR90_000247</name>
    <name evidence="14" type="ORF">HUK83_12560</name>
</gene>
<reference evidence="14 16" key="1">
    <citation type="submission" date="2020-06" db="EMBL/GenBank/DDBJ databases">
        <title>Description of novel acetic acid bacteria.</title>
        <authorList>
            <person name="Sombolestani A."/>
        </authorList>
    </citation>
    <scope>NUCLEOTIDE SEQUENCE [LARGE SCALE GENOMIC DNA]</scope>
    <source>
        <strain evidence="14 16">LMG 26838</strain>
    </source>
</reference>
<feature type="binding site" evidence="11">
    <location>
        <position position="35"/>
    </location>
    <ligand>
        <name>NAD(+)</name>
        <dbReference type="ChEBI" id="CHEBI:57540"/>
    </ligand>
</feature>
<evidence type="ECO:0000256" key="6">
    <source>
        <dbReference type="ARBA" id="ARBA00023027"/>
    </source>
</evidence>